<dbReference type="GO" id="GO:0032259">
    <property type="term" value="P:methylation"/>
    <property type="evidence" value="ECO:0007669"/>
    <property type="project" value="UniProtKB-KW"/>
</dbReference>
<dbReference type="Gene3D" id="3.40.50.150">
    <property type="entry name" value="Vaccinia Virus protein VP39"/>
    <property type="match status" value="1"/>
</dbReference>
<dbReference type="CDD" id="cd02440">
    <property type="entry name" value="AdoMet_MTases"/>
    <property type="match status" value="1"/>
</dbReference>
<dbReference type="EMBL" id="VSSQ01000090">
    <property type="protein sequence ID" value="MPL75682.1"/>
    <property type="molecule type" value="Genomic_DNA"/>
</dbReference>
<sequence length="219" mass="25555">MRISKEDTIIDLGCGEGSITIPLAKKTKYVTAVDSSTRMLEILNEKCEKENINNVKTIKKELEEASLEEVGEHDIVLLSRSINGIFPIKDTLKNINKISKKYVYMTLFGPENWKFENDFYESIGKKTNDFAPYSYIFNILIDMGIYPNIENLEINSNRKYKTIQDAMENGKWQLNTLTEEEKKELYNYLDKKLKKNSEGMLENPDDKADWVLIWWKKSN</sequence>
<feature type="domain" description="Methyltransferase" evidence="1">
    <location>
        <begin position="4"/>
        <end position="111"/>
    </location>
</feature>
<dbReference type="InterPro" id="IPR025714">
    <property type="entry name" value="Methyltranfer_dom"/>
</dbReference>
<evidence type="ECO:0000259" key="1">
    <source>
        <dbReference type="Pfam" id="PF13847"/>
    </source>
</evidence>
<name>A0A644UA42_9ZZZZ</name>
<accession>A0A644UA42</accession>
<dbReference type="Pfam" id="PF13847">
    <property type="entry name" value="Methyltransf_31"/>
    <property type="match status" value="1"/>
</dbReference>
<proteinExistence type="predicted"/>
<comment type="caution">
    <text evidence="2">The sequence shown here is derived from an EMBL/GenBank/DDBJ whole genome shotgun (WGS) entry which is preliminary data.</text>
</comment>
<keyword evidence="2" id="KW-0808">Transferase</keyword>
<dbReference type="SUPFAM" id="SSF53335">
    <property type="entry name" value="S-adenosyl-L-methionine-dependent methyltransferases"/>
    <property type="match status" value="1"/>
</dbReference>
<organism evidence="2">
    <name type="scientific">bioreactor metagenome</name>
    <dbReference type="NCBI Taxonomy" id="1076179"/>
    <lineage>
        <taxon>unclassified sequences</taxon>
        <taxon>metagenomes</taxon>
        <taxon>ecological metagenomes</taxon>
    </lineage>
</organism>
<reference evidence="2" key="1">
    <citation type="submission" date="2019-08" db="EMBL/GenBank/DDBJ databases">
        <authorList>
            <person name="Kucharzyk K."/>
            <person name="Murdoch R.W."/>
            <person name="Higgins S."/>
            <person name="Loffler F."/>
        </authorList>
    </citation>
    <scope>NUCLEOTIDE SEQUENCE</scope>
</reference>
<dbReference type="GO" id="GO:0008168">
    <property type="term" value="F:methyltransferase activity"/>
    <property type="evidence" value="ECO:0007669"/>
    <property type="project" value="UniProtKB-KW"/>
</dbReference>
<evidence type="ECO:0000313" key="2">
    <source>
        <dbReference type="EMBL" id="MPL75682.1"/>
    </source>
</evidence>
<dbReference type="PANTHER" id="PTHR43861">
    <property type="entry name" value="TRANS-ACONITATE 2-METHYLTRANSFERASE-RELATED"/>
    <property type="match status" value="1"/>
</dbReference>
<gene>
    <name evidence="2" type="primary">rlmD_3</name>
    <name evidence="2" type="ORF">SDC9_21510</name>
</gene>
<dbReference type="EC" id="2.1.1.190" evidence="2"/>
<dbReference type="InterPro" id="IPR029063">
    <property type="entry name" value="SAM-dependent_MTases_sf"/>
</dbReference>
<protein>
    <submittedName>
        <fullName evidence="2">23S rRNA (Uracil(1939)-C(5))-methyltransferase RlmD</fullName>
        <ecNumber evidence="2">2.1.1.190</ecNumber>
    </submittedName>
</protein>
<keyword evidence="2" id="KW-0489">Methyltransferase</keyword>
<dbReference type="AlphaFoldDB" id="A0A644UA42"/>